<proteinExistence type="predicted"/>
<keyword evidence="2" id="KW-1185">Reference proteome</keyword>
<dbReference type="Proteomes" id="UP000607653">
    <property type="component" value="Unassembled WGS sequence"/>
</dbReference>
<evidence type="ECO:0000313" key="2">
    <source>
        <dbReference type="Proteomes" id="UP000607653"/>
    </source>
</evidence>
<dbReference type="EMBL" id="DUZY01000002">
    <property type="protein sequence ID" value="DAD25863.1"/>
    <property type="molecule type" value="Genomic_DNA"/>
</dbReference>
<name>A0A822Y1K4_NELNU</name>
<reference evidence="1 2" key="1">
    <citation type="journal article" date="2020" name="Mol. Biol. Evol.">
        <title>Distinct Expression and Methylation Patterns for Genes with Different Fates following a Single Whole-Genome Duplication in Flowering Plants.</title>
        <authorList>
            <person name="Shi T."/>
            <person name="Rahmani R.S."/>
            <person name="Gugger P.F."/>
            <person name="Wang M."/>
            <person name="Li H."/>
            <person name="Zhang Y."/>
            <person name="Li Z."/>
            <person name="Wang Q."/>
            <person name="Van de Peer Y."/>
            <person name="Marchal K."/>
            <person name="Chen J."/>
        </authorList>
    </citation>
    <scope>NUCLEOTIDE SEQUENCE [LARGE SCALE GENOMIC DNA]</scope>
    <source>
        <tissue evidence="1">Leaf</tissue>
    </source>
</reference>
<organism evidence="1 2">
    <name type="scientific">Nelumbo nucifera</name>
    <name type="common">Sacred lotus</name>
    <dbReference type="NCBI Taxonomy" id="4432"/>
    <lineage>
        <taxon>Eukaryota</taxon>
        <taxon>Viridiplantae</taxon>
        <taxon>Streptophyta</taxon>
        <taxon>Embryophyta</taxon>
        <taxon>Tracheophyta</taxon>
        <taxon>Spermatophyta</taxon>
        <taxon>Magnoliopsida</taxon>
        <taxon>Proteales</taxon>
        <taxon>Nelumbonaceae</taxon>
        <taxon>Nelumbo</taxon>
    </lineage>
</organism>
<dbReference type="AlphaFoldDB" id="A0A822Y1K4"/>
<sequence length="68" mass="7941">MLTLSNQCYLYARGSSNPWANMRKHGKGLYRKHDDTRKVRKLIGTTCKSHDVCAEVFVSLIFYFLKRS</sequence>
<protein>
    <submittedName>
        <fullName evidence="1">Uncharacterized protein</fullName>
    </submittedName>
</protein>
<comment type="caution">
    <text evidence="1">The sequence shown here is derived from an EMBL/GenBank/DDBJ whole genome shotgun (WGS) entry which is preliminary data.</text>
</comment>
<accession>A0A822Y1K4</accession>
<evidence type="ECO:0000313" key="1">
    <source>
        <dbReference type="EMBL" id="DAD25863.1"/>
    </source>
</evidence>
<gene>
    <name evidence="1" type="ORF">HUJ06_027331</name>
</gene>